<dbReference type="AlphaFoldDB" id="A0A3E0WNA2"/>
<evidence type="ECO:0000313" key="2">
    <source>
        <dbReference type="Proteomes" id="UP000256763"/>
    </source>
</evidence>
<dbReference type="Proteomes" id="UP000256763">
    <property type="component" value="Unassembled WGS sequence"/>
</dbReference>
<dbReference type="SUPFAM" id="SSF48613">
    <property type="entry name" value="Heme oxygenase-like"/>
    <property type="match status" value="1"/>
</dbReference>
<dbReference type="InterPro" id="IPR016053">
    <property type="entry name" value="Haem_Oase-like"/>
</dbReference>
<dbReference type="GO" id="GO:0006788">
    <property type="term" value="P:heme oxidation"/>
    <property type="evidence" value="ECO:0007669"/>
    <property type="project" value="InterPro"/>
</dbReference>
<dbReference type="Gene3D" id="1.20.910.10">
    <property type="entry name" value="Heme oxygenase-like"/>
    <property type="match status" value="1"/>
</dbReference>
<reference evidence="2" key="1">
    <citation type="submission" date="2017-05" db="EMBL/GenBank/DDBJ databases">
        <authorList>
            <person name="Sharma S."/>
            <person name="Sidhu C."/>
            <person name="Pinnaka A.K."/>
        </authorList>
    </citation>
    <scope>NUCLEOTIDE SEQUENCE [LARGE SCALE GENOMIC DNA]</scope>
    <source>
        <strain evidence="2">AK93</strain>
    </source>
</reference>
<keyword evidence="2" id="KW-1185">Reference proteome</keyword>
<dbReference type="GO" id="GO:0004392">
    <property type="term" value="F:heme oxygenase (decyclizing) activity"/>
    <property type="evidence" value="ECO:0007669"/>
    <property type="project" value="InterPro"/>
</dbReference>
<protein>
    <recommendedName>
        <fullName evidence="3">Heme oxygenase</fullName>
    </recommendedName>
</protein>
<name>A0A3E0WNA2_9GAMM</name>
<dbReference type="Pfam" id="PF01126">
    <property type="entry name" value="Heme_oxygenase"/>
    <property type="match status" value="1"/>
</dbReference>
<proteinExistence type="predicted"/>
<evidence type="ECO:0000313" key="1">
    <source>
        <dbReference type="EMBL" id="RFA34442.1"/>
    </source>
</evidence>
<gene>
    <name evidence="1" type="ORF">CAL65_15580</name>
</gene>
<dbReference type="RefSeq" id="WP_116303043.1">
    <property type="nucleotide sequence ID" value="NZ_NFZV01000016.1"/>
</dbReference>
<accession>A0A3E0WNA2</accession>
<dbReference type="EMBL" id="NFZW01000016">
    <property type="protein sequence ID" value="RFA34442.1"/>
    <property type="molecule type" value="Genomic_DNA"/>
</dbReference>
<dbReference type="CDD" id="cd19166">
    <property type="entry name" value="HemeO-bac"/>
    <property type="match status" value="1"/>
</dbReference>
<organism evidence="1 2">
    <name type="scientific">Alkalilimnicola ehrlichii</name>
    <dbReference type="NCBI Taxonomy" id="351052"/>
    <lineage>
        <taxon>Bacteria</taxon>
        <taxon>Pseudomonadati</taxon>
        <taxon>Pseudomonadota</taxon>
        <taxon>Gammaproteobacteria</taxon>
        <taxon>Chromatiales</taxon>
        <taxon>Ectothiorhodospiraceae</taxon>
        <taxon>Alkalilimnicola</taxon>
    </lineage>
</organism>
<dbReference type="OrthoDB" id="114943at2"/>
<evidence type="ECO:0008006" key="3">
    <source>
        <dbReference type="Google" id="ProtNLM"/>
    </source>
</evidence>
<dbReference type="InterPro" id="IPR016084">
    <property type="entry name" value="Haem_Oase-like_multi-hlx"/>
</dbReference>
<sequence length="200" mass="22643">MEDARHSPLRNELREATADTHRRLERRLLLLAPNLDLPAYKRVLQAYYGFYHPLEQRLTPVANTIPGLDWPHRAKTPWLCRDLAVVAPEQAPVVLAACGHLPTVDHAAQVLGCLYVLEGATLGGQVLCRHVATRTGLSPHRGLAFLHSYGNATGRRWRDFVNCLNAFETSANTERQRLTAAAENTFRTFENWLELRECLR</sequence>
<comment type="caution">
    <text evidence="1">The sequence shown here is derived from an EMBL/GenBank/DDBJ whole genome shotgun (WGS) entry which is preliminary data.</text>
</comment>